<name>A0A2A2ZNA5_MYCAV</name>
<dbReference type="EMBL" id="NSFD01000005">
    <property type="protein sequence ID" value="PBA27883.1"/>
    <property type="molecule type" value="Genomic_DNA"/>
</dbReference>
<dbReference type="Proteomes" id="UP000217768">
    <property type="component" value="Unassembled WGS sequence"/>
</dbReference>
<accession>A0A2A2ZNA5</accession>
<organism evidence="1 2">
    <name type="scientific">Mycobacterium avium</name>
    <dbReference type="NCBI Taxonomy" id="1764"/>
    <lineage>
        <taxon>Bacteria</taxon>
        <taxon>Bacillati</taxon>
        <taxon>Actinomycetota</taxon>
        <taxon>Actinomycetes</taxon>
        <taxon>Mycobacteriales</taxon>
        <taxon>Mycobacteriaceae</taxon>
        <taxon>Mycobacterium</taxon>
        <taxon>Mycobacterium avium complex (MAC)</taxon>
    </lineage>
</organism>
<protein>
    <submittedName>
        <fullName evidence="1">Uncharacterized protein</fullName>
    </submittedName>
</protein>
<evidence type="ECO:0000313" key="1">
    <source>
        <dbReference type="EMBL" id="PBA27883.1"/>
    </source>
</evidence>
<comment type="caution">
    <text evidence="1">The sequence shown here is derived from an EMBL/GenBank/DDBJ whole genome shotgun (WGS) entry which is preliminary data.</text>
</comment>
<dbReference type="AlphaFoldDB" id="A0A2A2ZNA5"/>
<proteinExistence type="predicted"/>
<reference evidence="1 2" key="1">
    <citation type="submission" date="2017-08" db="EMBL/GenBank/DDBJ databases">
        <title>Phylogenetic analysis of Mycobacterium avium complex whole genomes.</title>
        <authorList>
            <person name="Caverly L.J."/>
            <person name="Spilker T."/>
            <person name="Lipuma J."/>
        </authorList>
    </citation>
    <scope>NUCLEOTIDE SEQUENCE [LARGE SCALE GENOMIC DNA]</scope>
    <source>
        <strain evidence="1 2">FLAC0165</strain>
    </source>
</reference>
<evidence type="ECO:0000313" key="2">
    <source>
        <dbReference type="Proteomes" id="UP000217768"/>
    </source>
</evidence>
<sequence>MAEMTAATPPYVMLFRPRLRYSSTGESQFDAMMTWRADLELGYLDEDGNEGDAPDVVGGYAEFLIINVGQHPIGDLLDSLSQDTAHFAGLFEGDDVALAVQEQFDDVPINRVLIVTMVEVAEPLRRNGLGPWIVTELVERMASPTDTLALMYPAPAEPQPSKAAELAAVRSLSGYWQQFGFTPIEHRPEFLGATTAYAHLSRARDAMRALEGVMFPVPRSVIGVERPAEPRHTVISDVPEPVGLRLVRD</sequence>
<gene>
    <name evidence="1" type="ORF">CKJ66_04565</name>
</gene>